<feature type="compositionally biased region" description="Polar residues" evidence="1">
    <location>
        <begin position="51"/>
        <end position="67"/>
    </location>
</feature>
<accession>A0A418W0U4</accession>
<feature type="compositionally biased region" description="Basic and acidic residues" evidence="1">
    <location>
        <begin position="1"/>
        <end position="13"/>
    </location>
</feature>
<feature type="compositionally biased region" description="Polar residues" evidence="1">
    <location>
        <begin position="15"/>
        <end position="24"/>
    </location>
</feature>
<reference evidence="2 3" key="1">
    <citation type="submission" date="2018-09" db="EMBL/GenBank/DDBJ databases">
        <authorList>
            <person name="Zhu H."/>
        </authorList>
    </citation>
    <scope>NUCLEOTIDE SEQUENCE [LARGE SCALE GENOMIC DNA]</scope>
    <source>
        <strain evidence="2 3">K2W22B-5</strain>
    </source>
</reference>
<sequence>METKAGNAKRLEGRTMNSRDSLNPVNAAPVLGKKAWMAPEIRDQAIKSLTEAKTNQTNETDPSFGPS</sequence>
<comment type="caution">
    <text evidence="2">The sequence shown here is derived from an EMBL/GenBank/DDBJ whole genome shotgun (WGS) entry which is preliminary data.</text>
</comment>
<dbReference type="Proteomes" id="UP000283458">
    <property type="component" value="Unassembled WGS sequence"/>
</dbReference>
<evidence type="ECO:0000256" key="1">
    <source>
        <dbReference type="SAM" id="MobiDB-lite"/>
    </source>
</evidence>
<organism evidence="2 3">
    <name type="scientific">Azospirillum cavernae</name>
    <dbReference type="NCBI Taxonomy" id="2320860"/>
    <lineage>
        <taxon>Bacteria</taxon>
        <taxon>Pseudomonadati</taxon>
        <taxon>Pseudomonadota</taxon>
        <taxon>Alphaproteobacteria</taxon>
        <taxon>Rhodospirillales</taxon>
        <taxon>Azospirillaceae</taxon>
        <taxon>Azospirillum</taxon>
    </lineage>
</organism>
<name>A0A418W0U4_9PROT</name>
<evidence type="ECO:0000313" key="2">
    <source>
        <dbReference type="EMBL" id="RJF83630.1"/>
    </source>
</evidence>
<keyword evidence="3" id="KW-1185">Reference proteome</keyword>
<gene>
    <name evidence="2" type="ORF">D3877_02995</name>
</gene>
<feature type="region of interest" description="Disordered" evidence="1">
    <location>
        <begin position="47"/>
        <end position="67"/>
    </location>
</feature>
<proteinExistence type="predicted"/>
<protein>
    <submittedName>
        <fullName evidence="2">Uncharacterized protein</fullName>
    </submittedName>
</protein>
<dbReference type="EMBL" id="QYUL01000001">
    <property type="protein sequence ID" value="RJF83630.1"/>
    <property type="molecule type" value="Genomic_DNA"/>
</dbReference>
<feature type="region of interest" description="Disordered" evidence="1">
    <location>
        <begin position="1"/>
        <end position="26"/>
    </location>
</feature>
<evidence type="ECO:0000313" key="3">
    <source>
        <dbReference type="Proteomes" id="UP000283458"/>
    </source>
</evidence>
<dbReference type="AlphaFoldDB" id="A0A418W0U4"/>